<evidence type="ECO:0000259" key="6">
    <source>
        <dbReference type="Pfam" id="PF07940"/>
    </source>
</evidence>
<dbReference type="Gene3D" id="2.70.98.70">
    <property type="match status" value="1"/>
</dbReference>
<dbReference type="RefSeq" id="WP_160884234.1">
    <property type="nucleotide sequence ID" value="NZ_WURB01000005.1"/>
</dbReference>
<feature type="compositionally biased region" description="Basic and acidic residues" evidence="5">
    <location>
        <begin position="929"/>
        <end position="946"/>
    </location>
</feature>
<dbReference type="AlphaFoldDB" id="A0A7X3MR04"/>
<keyword evidence="3" id="KW-0574">Periplasm</keyword>
<name>A0A7X3MR04_9HYPH</name>
<evidence type="ECO:0000256" key="4">
    <source>
        <dbReference type="ARBA" id="ARBA00023239"/>
    </source>
</evidence>
<evidence type="ECO:0000256" key="1">
    <source>
        <dbReference type="ARBA" id="ARBA00004418"/>
    </source>
</evidence>
<reference evidence="7 8" key="2">
    <citation type="submission" date="2020-01" db="EMBL/GenBank/DDBJ databases">
        <title>Microvirga sp. nov., an arsenate reduction bacterium isolated from Tibet hotspring sediments.</title>
        <authorList>
            <person name="Xian W.-D."/>
            <person name="Li W.-J."/>
        </authorList>
    </citation>
    <scope>NUCLEOTIDE SEQUENCE [LARGE SCALE GENOMIC DNA]</scope>
    <source>
        <strain evidence="7 8">KCTC 23863</strain>
    </source>
</reference>
<dbReference type="GO" id="GO:0016829">
    <property type="term" value="F:lyase activity"/>
    <property type="evidence" value="ECO:0007669"/>
    <property type="project" value="UniProtKB-KW"/>
</dbReference>
<keyword evidence="8" id="KW-1185">Reference proteome</keyword>
<comment type="subcellular location">
    <subcellularLocation>
        <location evidence="1">Periplasm</location>
    </subcellularLocation>
</comment>
<keyword evidence="2" id="KW-0732">Signal</keyword>
<evidence type="ECO:0000256" key="5">
    <source>
        <dbReference type="SAM" id="MobiDB-lite"/>
    </source>
</evidence>
<dbReference type="Proteomes" id="UP000436483">
    <property type="component" value="Unassembled WGS sequence"/>
</dbReference>
<accession>A0A7X3MR04</accession>
<comment type="caution">
    <text evidence="7">The sequence shown here is derived from an EMBL/GenBank/DDBJ whole genome shotgun (WGS) entry which is preliminary data.</text>
</comment>
<evidence type="ECO:0000256" key="3">
    <source>
        <dbReference type="ARBA" id="ARBA00022764"/>
    </source>
</evidence>
<protein>
    <submittedName>
        <fullName evidence="7">Heparinase</fullName>
    </submittedName>
</protein>
<dbReference type="Pfam" id="PF07940">
    <property type="entry name" value="Hepar_II_III_C"/>
    <property type="match status" value="1"/>
</dbReference>
<dbReference type="OrthoDB" id="7967559at2"/>
<reference evidence="7 8" key="1">
    <citation type="submission" date="2019-12" db="EMBL/GenBank/DDBJ databases">
        <authorList>
            <person name="Yuan C.-G."/>
        </authorList>
    </citation>
    <scope>NUCLEOTIDE SEQUENCE [LARGE SCALE GENOMIC DNA]</scope>
    <source>
        <strain evidence="7 8">KCTC 23863</strain>
    </source>
</reference>
<feature type="domain" description="Heparinase II/III-like C-terminal" evidence="6">
    <location>
        <begin position="683"/>
        <end position="847"/>
    </location>
</feature>
<feature type="region of interest" description="Disordered" evidence="5">
    <location>
        <begin position="919"/>
        <end position="946"/>
    </location>
</feature>
<keyword evidence="4" id="KW-0456">Lyase</keyword>
<dbReference type="GO" id="GO:0042597">
    <property type="term" value="C:periplasmic space"/>
    <property type="evidence" value="ECO:0007669"/>
    <property type="project" value="UniProtKB-SubCell"/>
</dbReference>
<proteinExistence type="predicted"/>
<evidence type="ECO:0000313" key="7">
    <source>
        <dbReference type="EMBL" id="MXQ11649.1"/>
    </source>
</evidence>
<gene>
    <name evidence="7" type="ORF">GR328_09295</name>
</gene>
<dbReference type="PANTHER" id="PTHR39210:SF1">
    <property type="entry name" value="HEPARIN-SULFATE LYASE"/>
    <property type="match status" value="1"/>
</dbReference>
<organism evidence="7 8">
    <name type="scientific">Microvirga makkahensis</name>
    <dbReference type="NCBI Taxonomy" id="1128670"/>
    <lineage>
        <taxon>Bacteria</taxon>
        <taxon>Pseudomonadati</taxon>
        <taxon>Pseudomonadota</taxon>
        <taxon>Alphaproteobacteria</taxon>
        <taxon>Hyphomicrobiales</taxon>
        <taxon>Methylobacteriaceae</taxon>
        <taxon>Microvirga</taxon>
    </lineage>
</organism>
<evidence type="ECO:0000256" key="2">
    <source>
        <dbReference type="ARBA" id="ARBA00022729"/>
    </source>
</evidence>
<dbReference type="Gene3D" id="1.50.10.100">
    <property type="entry name" value="Chondroitin AC/alginate lyase"/>
    <property type="match status" value="1"/>
</dbReference>
<dbReference type="InterPro" id="IPR008929">
    <property type="entry name" value="Chondroitin_lyas"/>
</dbReference>
<sequence>MLSARCLLPNQSDRIDEEQHEAGPVEYIVSNNNRWSRITVNFEGIESDSWCEFTCELEPHAQEEKRSIHDFALIGIDFQTEDGESIDFVYVPGLARTHIDPHSWLVSGPDFRDYLGTACNVSHGFFIPSPARKLAVSIRSWRNSHPFTIRNLKLLQGTASKSADAVDYEASGHPGSSLIRMLNVRRSWRTLSTQATWFRLGVSPECRVLVRGQIINANPGSEGALARIVYRNARGTELPPPYPEMTVAPSLGAYIDIPVHRHARRFTLDLIPPPEAASVDIGFRTWADAARMELVTPLEISLEDDFSLEAISGDALPDAPTFLKQLAEKMIVGSDSIELNSADALLERFIDSTALASTFTFHDKLQNVQHGKRTTRSEGEITLGTFPAWALPDDPQWTEDPYQSLAWRLEFQSLTWLCNLATEGALENLTQAVDLAVSWSHANPWGHPSDPVSIHPRALSARAETFLHLLSLCVKAPNSISPRSLLILFAETVRHAFALAQIIGQNVFSHSIVHLQAACTLRTLAQALPRIPLASYWASLAWVHLEDGFDRLLDENGLSIEQSLHVQLELISLGLISIRQLESEPEALDFCNRLAVRLRRALRTLVAATAPSGLLPPFGDAPYGFHHASWLRRLLSEFGASLLSDSDLAAELSYPTGERIFLSEQAGLISARHYERNARWSYFCASLRSGHHENGHHDCTSFVYSAGGAPWIVDPRGSSFHETGAARQYLIGSRAHNVAHPDEREQLAGLSWIEHYGEAGDARIFKIGSNVYGSSYEHHRFFIALKRLDAIAVLDRFTTRARPVSFEGLLHFDSSVIAAIANTQMGVAYRGDDKLRIIPYTVDGSFSGMSVENGRKDLPGKIQGFVAHPTGRLQPSNVIRYRFTGQKSVCGGVLLATSDQAARILSSLLKMEAVHNLLSDQSDESTQTDSRHREHRIWTPDEIGRP</sequence>
<dbReference type="PANTHER" id="PTHR39210">
    <property type="entry name" value="HEPARIN-SULFATE LYASE"/>
    <property type="match status" value="1"/>
</dbReference>
<evidence type="ECO:0000313" key="8">
    <source>
        <dbReference type="Proteomes" id="UP000436483"/>
    </source>
</evidence>
<dbReference type="EMBL" id="WURB01000005">
    <property type="protein sequence ID" value="MXQ11649.1"/>
    <property type="molecule type" value="Genomic_DNA"/>
</dbReference>
<dbReference type="InterPro" id="IPR012480">
    <property type="entry name" value="Hepar_II_III_C"/>
</dbReference>